<evidence type="ECO:0000313" key="2">
    <source>
        <dbReference type="EMBL" id="CAG6470668.1"/>
    </source>
</evidence>
<dbReference type="SUPFAM" id="SSF81383">
    <property type="entry name" value="F-box domain"/>
    <property type="match status" value="1"/>
</dbReference>
<dbReference type="AlphaFoldDB" id="A0A8D8FHJ5"/>
<name>A0A8D8FHJ5_CULPI</name>
<evidence type="ECO:0000259" key="1">
    <source>
        <dbReference type="PROSITE" id="PS50181"/>
    </source>
</evidence>
<dbReference type="SMART" id="SM00256">
    <property type="entry name" value="FBOX"/>
    <property type="match status" value="1"/>
</dbReference>
<dbReference type="SUPFAM" id="SSF52047">
    <property type="entry name" value="RNI-like"/>
    <property type="match status" value="1"/>
</dbReference>
<dbReference type="InterPro" id="IPR001810">
    <property type="entry name" value="F-box_dom"/>
</dbReference>
<reference evidence="2" key="1">
    <citation type="submission" date="2021-05" db="EMBL/GenBank/DDBJ databases">
        <authorList>
            <person name="Alioto T."/>
            <person name="Alioto T."/>
            <person name="Gomez Garrido J."/>
        </authorList>
    </citation>
    <scope>NUCLEOTIDE SEQUENCE</scope>
</reference>
<accession>A0A8D8FHJ5</accession>
<dbReference type="PROSITE" id="PS50181">
    <property type="entry name" value="FBOX"/>
    <property type="match status" value="1"/>
</dbReference>
<feature type="domain" description="F-box" evidence="1">
    <location>
        <begin position="1"/>
        <end position="37"/>
    </location>
</feature>
<sequence>MTWSNLPAPLLEPILRRLSFRDKLSCSLVCRRWNQTVFAAVLSQSARLRLVRWNRAAASYELLDKQVLLANKRCYRNVELGWGDGREGLDGLVLLVHMLPRYALRSLTVNATPDGGLVEFFGRCKEVLAGLTELTVRVSGSRRPYQARDELVFEWCHVVIPGLQALWWVDTVVGGIGHVRPTFAIEAPKLSFVKIQTSRWLSFCVLNLNWSNSIGRLELDIPNKIWRNLGVNRFDQLEVLHFADVSAETFDLHLETPKFRVELLGRMANLRYVQISSVKDALFRDVCRVCTKLYSMKLCGFTISYKSLPHLDMLQRLQNLTLTDGVIQCQNWSPVPLRAGWMLSLGTAQIKEWTKGLANCGKTPQEVENVITSCFARYSRQVPV</sequence>
<proteinExistence type="predicted"/>
<organism evidence="2">
    <name type="scientific">Culex pipiens</name>
    <name type="common">House mosquito</name>
    <dbReference type="NCBI Taxonomy" id="7175"/>
    <lineage>
        <taxon>Eukaryota</taxon>
        <taxon>Metazoa</taxon>
        <taxon>Ecdysozoa</taxon>
        <taxon>Arthropoda</taxon>
        <taxon>Hexapoda</taxon>
        <taxon>Insecta</taxon>
        <taxon>Pterygota</taxon>
        <taxon>Neoptera</taxon>
        <taxon>Endopterygota</taxon>
        <taxon>Diptera</taxon>
        <taxon>Nematocera</taxon>
        <taxon>Culicoidea</taxon>
        <taxon>Culicidae</taxon>
        <taxon>Culicinae</taxon>
        <taxon>Culicini</taxon>
        <taxon>Culex</taxon>
        <taxon>Culex</taxon>
    </lineage>
</organism>
<dbReference type="InterPro" id="IPR036047">
    <property type="entry name" value="F-box-like_dom_sf"/>
</dbReference>
<dbReference type="EMBL" id="HBUE01065826">
    <property type="protein sequence ID" value="CAG6470668.1"/>
    <property type="molecule type" value="Transcribed_RNA"/>
</dbReference>
<dbReference type="Pfam" id="PF00646">
    <property type="entry name" value="F-box"/>
    <property type="match status" value="1"/>
</dbReference>
<dbReference type="Gene3D" id="1.20.1280.50">
    <property type="match status" value="1"/>
</dbReference>
<protein>
    <submittedName>
        <fullName evidence="2">(northern house mosquito) hypothetical protein</fullName>
    </submittedName>
</protein>